<name>A0A1H9K6J5_FLAFI</name>
<proteinExistence type="predicted"/>
<reference evidence="2" key="1">
    <citation type="submission" date="2016-10" db="EMBL/GenBank/DDBJ databases">
        <authorList>
            <person name="Varghese N."/>
            <person name="Submissions S."/>
        </authorList>
    </citation>
    <scope>NUCLEOTIDE SEQUENCE [LARGE SCALE GENOMIC DNA]</scope>
    <source>
        <strain evidence="2">DSM 15719</strain>
    </source>
</reference>
<dbReference type="InterPro" id="IPR013783">
    <property type="entry name" value="Ig-like_fold"/>
</dbReference>
<accession>A0A1H9K6J5</accession>
<dbReference type="OrthoDB" id="5381604at2"/>
<keyword evidence="2" id="KW-1185">Reference proteome</keyword>
<sequence length="516" mass="55325">MKNLKYITSLIVAALVFSCSTENDLIDVDTLGAPTNISALTTVTQDNTGKVTFLPRGEGATQYEIYFGDGTTEPAYVGAGEKIDHTYKEGIYDAKIIGTTINGKKTEVIQKVTVSFLAPTNLVPVISTVLGDNYSITVAATANLETFFQVYFGDVLNEVPVDFMEGETITHKYTEIGNYEVKIVALSGGVAKTTTTQTVVISNPINLPITFETAVPSFGNFGGAISVGANNPSIGVINGSAKVAKLTKPLGAEVWAGSTMELAAPIDFSTKKVIKMKVWSPKAGIVVKMKLEKLVATDATNIEADVTTTIANGWEELSYDFTTINNANNYQRVVVFFDFGNSGTGADYYYDDIELVTGAETLVLPLSFESATLAYNFGNFGGANSTVITNLKDSGINTSTKVAALTKGDLAEVWAGGSLDLDSPINFAVMKKIKMKVWSPKAGIVVKMKLETKVAADATNIEVDATSTVANGWEELTFDFPGVINSNNYQRVVVFFDFGQIGAGTTYYFDDIKQSN</sequence>
<organism evidence="1 2">
    <name type="scientific">Flavobacterium frigoris</name>
    <dbReference type="NCBI Taxonomy" id="229204"/>
    <lineage>
        <taxon>Bacteria</taxon>
        <taxon>Pseudomonadati</taxon>
        <taxon>Bacteroidota</taxon>
        <taxon>Flavobacteriia</taxon>
        <taxon>Flavobacteriales</taxon>
        <taxon>Flavobacteriaceae</taxon>
        <taxon>Flavobacterium</taxon>
    </lineage>
</organism>
<dbReference type="Proteomes" id="UP000183658">
    <property type="component" value="Unassembled WGS sequence"/>
</dbReference>
<evidence type="ECO:0000313" key="2">
    <source>
        <dbReference type="Proteomes" id="UP000183658"/>
    </source>
</evidence>
<dbReference type="EMBL" id="FOFZ01000005">
    <property type="protein sequence ID" value="SEQ94750.1"/>
    <property type="molecule type" value="Genomic_DNA"/>
</dbReference>
<dbReference type="SUPFAM" id="SSF49299">
    <property type="entry name" value="PKD domain"/>
    <property type="match status" value="1"/>
</dbReference>
<dbReference type="Gene3D" id="2.60.40.10">
    <property type="entry name" value="Immunoglobulins"/>
    <property type="match status" value="1"/>
</dbReference>
<evidence type="ECO:0000313" key="1">
    <source>
        <dbReference type="EMBL" id="SEQ94750.1"/>
    </source>
</evidence>
<gene>
    <name evidence="1" type="ORF">SAMN05444355_105181</name>
</gene>
<dbReference type="RefSeq" id="WP_074723189.1">
    <property type="nucleotide sequence ID" value="NZ_CBCRVS010000004.1"/>
</dbReference>
<evidence type="ECO:0008006" key="3">
    <source>
        <dbReference type="Google" id="ProtNLM"/>
    </source>
</evidence>
<protein>
    <recommendedName>
        <fullName evidence="3">PKD domain-containing protein</fullName>
    </recommendedName>
</protein>
<dbReference type="PROSITE" id="PS51257">
    <property type="entry name" value="PROKAR_LIPOPROTEIN"/>
    <property type="match status" value="1"/>
</dbReference>
<dbReference type="InterPro" id="IPR035986">
    <property type="entry name" value="PKD_dom_sf"/>
</dbReference>
<dbReference type="AlphaFoldDB" id="A0A1H9K6J5"/>
<dbReference type="Gene3D" id="2.60.120.260">
    <property type="entry name" value="Galactose-binding domain-like"/>
    <property type="match status" value="2"/>
</dbReference>